<evidence type="ECO:0000313" key="9">
    <source>
        <dbReference type="EMBL" id="VYS73332.1"/>
    </source>
</evidence>
<evidence type="ECO:0000256" key="2">
    <source>
        <dbReference type="ARBA" id="ARBA00003532"/>
    </source>
</evidence>
<keyword evidence="6" id="KW-0408">Iron</keyword>
<evidence type="ECO:0000256" key="4">
    <source>
        <dbReference type="ARBA" id="ARBA00022485"/>
    </source>
</evidence>
<dbReference type="PANTHER" id="PTHR24960">
    <property type="entry name" value="PHOTOSYSTEM I IRON-SULFUR CENTER-RELATED"/>
    <property type="match status" value="1"/>
</dbReference>
<keyword evidence="5" id="KW-0479">Metal-binding</keyword>
<dbReference type="PROSITE" id="PS00198">
    <property type="entry name" value="4FE4S_FER_1"/>
    <property type="match status" value="1"/>
</dbReference>
<dbReference type="Pfam" id="PF13187">
    <property type="entry name" value="Fer4_9"/>
    <property type="match status" value="1"/>
</dbReference>
<dbReference type="PROSITE" id="PS51379">
    <property type="entry name" value="4FE4S_FER_2"/>
    <property type="match status" value="2"/>
</dbReference>
<organism evidence="9">
    <name type="scientific">Blautia glucerasea</name>
    <dbReference type="NCBI Taxonomy" id="536633"/>
    <lineage>
        <taxon>Bacteria</taxon>
        <taxon>Bacillati</taxon>
        <taxon>Bacillota</taxon>
        <taxon>Clostridia</taxon>
        <taxon>Lachnospirales</taxon>
        <taxon>Lachnospiraceae</taxon>
        <taxon>Blautia</taxon>
    </lineage>
</organism>
<evidence type="ECO:0000256" key="3">
    <source>
        <dbReference type="ARBA" id="ARBA00013529"/>
    </source>
</evidence>
<keyword evidence="4" id="KW-0004">4Fe-4S</keyword>
<sequence length="57" mass="5804">MAYVITDECVSCGTCAGECPSEAISEGADHFEIDADACVDCGTCADVCPTEAIQPGE</sequence>
<dbReference type="Gene3D" id="3.30.70.20">
    <property type="match status" value="1"/>
</dbReference>
<evidence type="ECO:0000256" key="6">
    <source>
        <dbReference type="ARBA" id="ARBA00023004"/>
    </source>
</evidence>
<dbReference type="InterPro" id="IPR017900">
    <property type="entry name" value="4Fe4S_Fe_S_CS"/>
</dbReference>
<name>A0A6N2QXK3_9FIRM</name>
<reference evidence="9" key="1">
    <citation type="submission" date="2019-11" db="EMBL/GenBank/DDBJ databases">
        <authorList>
            <person name="Feng L."/>
        </authorList>
    </citation>
    <scope>NUCLEOTIDE SEQUENCE</scope>
    <source>
        <strain evidence="9">BgluceraseaLFYP119</strain>
    </source>
</reference>
<feature type="domain" description="4Fe-4S ferredoxin-type" evidence="8">
    <location>
        <begin position="1"/>
        <end position="25"/>
    </location>
</feature>
<dbReference type="AlphaFoldDB" id="A0A6N2QXK3"/>
<protein>
    <recommendedName>
        <fullName evidence="3">Ferredoxin</fullName>
    </recommendedName>
</protein>
<evidence type="ECO:0000259" key="8">
    <source>
        <dbReference type="PROSITE" id="PS51379"/>
    </source>
</evidence>
<dbReference type="PANTHER" id="PTHR24960:SF79">
    <property type="entry name" value="PHOTOSYSTEM I IRON-SULFUR CENTER"/>
    <property type="match status" value="1"/>
</dbReference>
<dbReference type="InterPro" id="IPR050157">
    <property type="entry name" value="PSI_iron-sulfur_center"/>
</dbReference>
<evidence type="ECO:0000256" key="1">
    <source>
        <dbReference type="ARBA" id="ARBA00001966"/>
    </source>
</evidence>
<dbReference type="GO" id="GO:0046872">
    <property type="term" value="F:metal ion binding"/>
    <property type="evidence" value="ECO:0007669"/>
    <property type="project" value="UniProtKB-KW"/>
</dbReference>
<dbReference type="SUPFAM" id="SSF54862">
    <property type="entry name" value="4Fe-4S ferredoxins"/>
    <property type="match status" value="1"/>
</dbReference>
<evidence type="ECO:0000256" key="7">
    <source>
        <dbReference type="ARBA" id="ARBA00023014"/>
    </source>
</evidence>
<feature type="domain" description="4Fe-4S ferredoxin-type" evidence="8">
    <location>
        <begin position="29"/>
        <end position="57"/>
    </location>
</feature>
<dbReference type="InterPro" id="IPR017896">
    <property type="entry name" value="4Fe4S_Fe-S-bd"/>
</dbReference>
<comment type="cofactor">
    <cofactor evidence="1">
        <name>[4Fe-4S] cluster</name>
        <dbReference type="ChEBI" id="CHEBI:49883"/>
    </cofactor>
</comment>
<comment type="function">
    <text evidence="2">Ferredoxins are iron-sulfur proteins that transfer electrons in a wide variety of metabolic reactions.</text>
</comment>
<gene>
    <name evidence="9" type="ORF">BGLFYP119_00336</name>
</gene>
<keyword evidence="7" id="KW-0411">Iron-sulfur</keyword>
<dbReference type="RefSeq" id="WP_156352297.1">
    <property type="nucleotide sequence ID" value="NZ_CACRST010000006.1"/>
</dbReference>
<accession>A0A6N2QXK3</accession>
<proteinExistence type="predicted"/>
<dbReference type="GO" id="GO:0051539">
    <property type="term" value="F:4 iron, 4 sulfur cluster binding"/>
    <property type="evidence" value="ECO:0007669"/>
    <property type="project" value="UniProtKB-KW"/>
</dbReference>
<evidence type="ECO:0000256" key="5">
    <source>
        <dbReference type="ARBA" id="ARBA00022723"/>
    </source>
</evidence>
<dbReference type="EMBL" id="CACRST010000006">
    <property type="protein sequence ID" value="VYS73332.1"/>
    <property type="molecule type" value="Genomic_DNA"/>
</dbReference>